<protein>
    <submittedName>
        <fullName evidence="1">Uncharacterized protein</fullName>
    </submittedName>
</protein>
<sequence>MEAKRAMKSGEVAGVTPTVAEILFEGEEDVVEEERREEEKEENKKEQEFVVHVPLPDEREIENWFWRRRRWSCWRSTRARICSRSCLKQRLCSMFNGMGKEVEEIYALGEATKNPYETK</sequence>
<reference evidence="1 2" key="1">
    <citation type="journal article" date="2022" name="Hortic Res">
        <title>A haplotype resolved chromosomal level avocado genome allows analysis of novel avocado genes.</title>
        <authorList>
            <person name="Nath O."/>
            <person name="Fletcher S.J."/>
            <person name="Hayward A."/>
            <person name="Shaw L.M."/>
            <person name="Masouleh A.K."/>
            <person name="Furtado A."/>
            <person name="Henry R.J."/>
            <person name="Mitter N."/>
        </authorList>
    </citation>
    <scope>NUCLEOTIDE SEQUENCE [LARGE SCALE GENOMIC DNA]</scope>
    <source>
        <strain evidence="2">cv. Hass</strain>
    </source>
</reference>
<name>A0ACC2MEK4_PERAE</name>
<dbReference type="EMBL" id="CM056810">
    <property type="protein sequence ID" value="KAJ8643828.1"/>
    <property type="molecule type" value="Genomic_DNA"/>
</dbReference>
<evidence type="ECO:0000313" key="2">
    <source>
        <dbReference type="Proteomes" id="UP001234297"/>
    </source>
</evidence>
<accession>A0ACC2MEK4</accession>
<proteinExistence type="predicted"/>
<organism evidence="1 2">
    <name type="scientific">Persea americana</name>
    <name type="common">Avocado</name>
    <dbReference type="NCBI Taxonomy" id="3435"/>
    <lineage>
        <taxon>Eukaryota</taxon>
        <taxon>Viridiplantae</taxon>
        <taxon>Streptophyta</taxon>
        <taxon>Embryophyta</taxon>
        <taxon>Tracheophyta</taxon>
        <taxon>Spermatophyta</taxon>
        <taxon>Magnoliopsida</taxon>
        <taxon>Magnoliidae</taxon>
        <taxon>Laurales</taxon>
        <taxon>Lauraceae</taxon>
        <taxon>Persea</taxon>
    </lineage>
</organism>
<evidence type="ECO:0000313" key="1">
    <source>
        <dbReference type="EMBL" id="KAJ8643828.1"/>
    </source>
</evidence>
<gene>
    <name evidence="1" type="ORF">MRB53_005576</name>
</gene>
<keyword evidence="2" id="KW-1185">Reference proteome</keyword>
<dbReference type="Proteomes" id="UP001234297">
    <property type="component" value="Chromosome 2"/>
</dbReference>
<comment type="caution">
    <text evidence="1">The sequence shown here is derived from an EMBL/GenBank/DDBJ whole genome shotgun (WGS) entry which is preliminary data.</text>
</comment>